<dbReference type="InterPro" id="IPR036770">
    <property type="entry name" value="Ankyrin_rpt-contain_sf"/>
</dbReference>
<organism evidence="3 4">
    <name type="scientific">Anaeromyces robustus</name>
    <dbReference type="NCBI Taxonomy" id="1754192"/>
    <lineage>
        <taxon>Eukaryota</taxon>
        <taxon>Fungi</taxon>
        <taxon>Fungi incertae sedis</taxon>
        <taxon>Chytridiomycota</taxon>
        <taxon>Chytridiomycota incertae sedis</taxon>
        <taxon>Neocallimastigomycetes</taxon>
        <taxon>Neocallimastigales</taxon>
        <taxon>Neocallimastigaceae</taxon>
        <taxon>Anaeromyces</taxon>
    </lineage>
</organism>
<dbReference type="PANTHER" id="PTHR24198:SF165">
    <property type="entry name" value="ANKYRIN REPEAT-CONTAINING PROTEIN-RELATED"/>
    <property type="match status" value="1"/>
</dbReference>
<gene>
    <name evidence="3" type="ORF">BCR32DRAFT_265441</name>
</gene>
<protein>
    <submittedName>
        <fullName evidence="3">Ankyrin</fullName>
    </submittedName>
</protein>
<reference evidence="3 4" key="2">
    <citation type="submission" date="2016-08" db="EMBL/GenBank/DDBJ databases">
        <title>Pervasive Adenine N6-methylation of Active Genes in Fungi.</title>
        <authorList>
            <consortium name="DOE Joint Genome Institute"/>
            <person name="Mondo S.J."/>
            <person name="Dannebaum R.O."/>
            <person name="Kuo R.C."/>
            <person name="Labutti K."/>
            <person name="Haridas S."/>
            <person name="Kuo A."/>
            <person name="Salamov A."/>
            <person name="Ahrendt S.R."/>
            <person name="Lipzen A."/>
            <person name="Sullivan W."/>
            <person name="Andreopoulos W.B."/>
            <person name="Clum A."/>
            <person name="Lindquist E."/>
            <person name="Daum C."/>
            <person name="Ramamoorthy G.K."/>
            <person name="Gryganskyi A."/>
            <person name="Culley D."/>
            <person name="Magnuson J.K."/>
            <person name="James T.Y."/>
            <person name="O'Malley M.A."/>
            <person name="Stajich J.E."/>
            <person name="Spatafora J.W."/>
            <person name="Visel A."/>
            <person name="Grigoriev I.V."/>
        </authorList>
    </citation>
    <scope>NUCLEOTIDE SEQUENCE [LARGE SCALE GENOMIC DNA]</scope>
    <source>
        <strain evidence="3 4">S4</strain>
    </source>
</reference>
<accession>A0A1Y1XJ77</accession>
<evidence type="ECO:0000313" key="3">
    <source>
        <dbReference type="EMBL" id="ORX85805.1"/>
    </source>
</evidence>
<dbReference type="PANTHER" id="PTHR24198">
    <property type="entry name" value="ANKYRIN REPEAT AND PROTEIN KINASE DOMAIN-CONTAINING PROTEIN"/>
    <property type="match status" value="1"/>
</dbReference>
<evidence type="ECO:0000256" key="2">
    <source>
        <dbReference type="ARBA" id="ARBA00023043"/>
    </source>
</evidence>
<dbReference type="Proteomes" id="UP000193944">
    <property type="component" value="Unassembled WGS sequence"/>
</dbReference>
<name>A0A1Y1XJ77_9FUNG</name>
<proteinExistence type="predicted"/>
<evidence type="ECO:0000256" key="1">
    <source>
        <dbReference type="ARBA" id="ARBA00022737"/>
    </source>
</evidence>
<reference evidence="3 4" key="1">
    <citation type="submission" date="2016-08" db="EMBL/GenBank/DDBJ databases">
        <title>A Parts List for Fungal Cellulosomes Revealed by Comparative Genomics.</title>
        <authorList>
            <consortium name="DOE Joint Genome Institute"/>
            <person name="Haitjema C.H."/>
            <person name="Gilmore S.P."/>
            <person name="Henske J.K."/>
            <person name="Solomon K.V."/>
            <person name="De Groot R."/>
            <person name="Kuo A."/>
            <person name="Mondo S.J."/>
            <person name="Salamov A.A."/>
            <person name="Labutti K."/>
            <person name="Zhao Z."/>
            <person name="Chiniquy J."/>
            <person name="Barry K."/>
            <person name="Brewer H.M."/>
            <person name="Purvine S.O."/>
            <person name="Wright A.T."/>
            <person name="Boxma B."/>
            <person name="Van Alen T."/>
            <person name="Hackstein J.H."/>
            <person name="Baker S.E."/>
            <person name="Grigoriev I.V."/>
            <person name="O'Malley M.A."/>
        </authorList>
    </citation>
    <scope>NUCLEOTIDE SEQUENCE [LARGE SCALE GENOMIC DNA]</scope>
    <source>
        <strain evidence="3 4">S4</strain>
    </source>
</reference>
<dbReference type="Gene3D" id="1.25.40.20">
    <property type="entry name" value="Ankyrin repeat-containing domain"/>
    <property type="match status" value="4"/>
</dbReference>
<dbReference type="InterPro" id="IPR002110">
    <property type="entry name" value="Ankyrin_rpt"/>
</dbReference>
<dbReference type="STRING" id="1754192.A0A1Y1XJ77"/>
<comment type="caution">
    <text evidence="3">The sequence shown here is derived from an EMBL/GenBank/DDBJ whole genome shotgun (WGS) entry which is preliminary data.</text>
</comment>
<sequence length="544" mass="63698">MDFMKFENAILTDLKNKNEACLTKIKNNKSLIEIYFKDGEKKDLEQVIEFVEKLNEIILNNSNNNLSLIEKVLHHNSFNLVLSQFRNSTILIKACEKKNIKVIKWLLTININPYVQDEQGRTALMLSAKDSDLFFVFKKLFNKNDKNLLLKEDNNGETVIFYSVYNLKALKEFVYTYDSNIDFKYNHKNHQGENVLIYCCKRDILKPIPILLDTNVKINIEDNDGNTAGMYLAKNYRHNELRYLDLHSMKCNYRNNRQETLFTSLIHSVYNSEKPLEKRKEIEQYYSTFKLLIEIGCNPNIPFDKDGNTPLMFYIMTHDIIAVQYILEHCSKIDYYLKNKNGQNAFTLALQLHNEYLIKYILRQNYFNTSIKEENLFKFEPIDQYNNNILMLYVLENNIKMVKYVVNKDNKLIYEVNNKKENALIIATKLGHKKLVNLLLKMNSPVNQQDILGNTALYYAVDINDSYIVNSLAFYQGDPNIKNRKGKSPLDFAIEIGDKNIIENLLHPTYPSPIKNKNNNKLNNKFNSISNQNDISIFTDGIDM</sequence>
<dbReference type="EMBL" id="MCFG01000030">
    <property type="protein sequence ID" value="ORX85805.1"/>
    <property type="molecule type" value="Genomic_DNA"/>
</dbReference>
<keyword evidence="1" id="KW-0677">Repeat</keyword>
<keyword evidence="4" id="KW-1185">Reference proteome</keyword>
<dbReference type="AlphaFoldDB" id="A0A1Y1XJ77"/>
<dbReference type="Pfam" id="PF12796">
    <property type="entry name" value="Ank_2"/>
    <property type="match status" value="3"/>
</dbReference>
<dbReference type="SMART" id="SM00248">
    <property type="entry name" value="ANK"/>
    <property type="match status" value="12"/>
</dbReference>
<evidence type="ECO:0000313" key="4">
    <source>
        <dbReference type="Proteomes" id="UP000193944"/>
    </source>
</evidence>
<dbReference type="SUPFAM" id="SSF48403">
    <property type="entry name" value="Ankyrin repeat"/>
    <property type="match status" value="2"/>
</dbReference>
<keyword evidence="2" id="KW-0040">ANK repeat</keyword>